<dbReference type="SUPFAM" id="SSF52121">
    <property type="entry name" value="Lumazine synthase"/>
    <property type="match status" value="1"/>
</dbReference>
<evidence type="ECO:0000256" key="3">
    <source>
        <dbReference type="ARBA" id="ARBA00022619"/>
    </source>
</evidence>
<protein>
    <recommendedName>
        <fullName evidence="7">6,7-dimethyl-8-ribityllumazine synthase</fullName>
        <shortName evidence="7">DMRL synthase</shortName>
        <ecNumber evidence="7">2.5.1.78</ecNumber>
    </recommendedName>
</protein>
<accession>A0A0V0HHM3</accession>
<dbReference type="InterPro" id="IPR002180">
    <property type="entry name" value="LS/RS"/>
</dbReference>
<dbReference type="EC" id="2.5.1.78" evidence="7"/>
<dbReference type="InterPro" id="IPR036467">
    <property type="entry name" value="LS/RS_sf"/>
</dbReference>
<proteinExistence type="inferred from homology"/>
<comment type="function">
    <text evidence="7">Catalyzes the formation of 6,7-dimethyl-8-ribityllumazine by condensation of 5-amino-6-(D-ribitylamino)uracil with 3,4-dihydroxy-2-butanone 4-phosphate. This is the penultimate step in the biosynthesis of riboflavin.</text>
</comment>
<evidence type="ECO:0000256" key="1">
    <source>
        <dbReference type="ARBA" id="ARBA00004917"/>
    </source>
</evidence>
<evidence type="ECO:0000256" key="5">
    <source>
        <dbReference type="ARBA" id="ARBA00048785"/>
    </source>
</evidence>
<evidence type="ECO:0000256" key="2">
    <source>
        <dbReference type="ARBA" id="ARBA00007424"/>
    </source>
</evidence>
<keyword evidence="3 7" id="KW-0686">Riboflavin biosynthesis</keyword>
<dbReference type="CDD" id="cd09209">
    <property type="entry name" value="Lumazine_synthase-I"/>
    <property type="match status" value="1"/>
</dbReference>
<dbReference type="FunFam" id="3.40.50.960:FF:000001">
    <property type="entry name" value="6,7-dimethyl-8-ribityllumazine synthase"/>
    <property type="match status" value="1"/>
</dbReference>
<comment type="pathway">
    <text evidence="1 7">Cofactor biosynthesis; riboflavin biosynthesis; riboflavin from 2-hydroxy-3-oxobutyl phosphate and 5-amino-6-(D-ribitylamino)uracil: step 1/2.</text>
</comment>
<dbReference type="GO" id="GO:0009231">
    <property type="term" value="P:riboflavin biosynthetic process"/>
    <property type="evidence" value="ECO:0007669"/>
    <property type="project" value="UniProtKB-UniPathway"/>
</dbReference>
<dbReference type="PANTHER" id="PTHR21058">
    <property type="entry name" value="6,7-DIMETHYL-8-RIBITYLLUMAZINE SYNTHASE DMRL SYNTHASE LUMAZINE SYNTHASE"/>
    <property type="match status" value="1"/>
</dbReference>
<dbReference type="NCBIfam" id="TIGR00114">
    <property type="entry name" value="lumazine-synth"/>
    <property type="match status" value="1"/>
</dbReference>
<comment type="subunit">
    <text evidence="6">Oligomer forming an icosahedral capsid.</text>
</comment>
<dbReference type="UniPathway" id="UPA00275">
    <property type="reaction ID" value="UER00404"/>
</dbReference>
<comment type="similarity">
    <text evidence="2 7">Belongs to the DMRL synthase family.</text>
</comment>
<name>A0A0V0HHM3_SOLCH</name>
<dbReference type="EMBL" id="GEDG01019787">
    <property type="protein sequence ID" value="JAP19651.1"/>
    <property type="molecule type" value="Transcribed_RNA"/>
</dbReference>
<sequence>MATTAFVEFSVVVRPQSNFVNTPYLQQLHSHRPFLSLSIPKSTAALSFTQSQDFGCAIERQQCDRGDFVQTSAVRELAGSLISAQGHRFAIVVARFNDLITKKLLEGALETFNNYSVREEDIDVVWVPGCFEIGVTAQLLGKSQKYQAILCIGAVIRGDTSHYDAVVNAATSGVLSAGLNSGTPCIFGVLTCDTLEQAFNRVGGKSGNKGSETALTAIEMASLFEHHLKPSE</sequence>
<dbReference type="GO" id="GO:0009349">
    <property type="term" value="C:riboflavin synthase complex"/>
    <property type="evidence" value="ECO:0007669"/>
    <property type="project" value="UniProtKB-UniRule"/>
</dbReference>
<keyword evidence="4 7" id="KW-0808">Transferase</keyword>
<dbReference type="PANTHER" id="PTHR21058:SF0">
    <property type="entry name" value="6,7-DIMETHYL-8-RIBITYLLUMAZINE SYNTHASE"/>
    <property type="match status" value="1"/>
</dbReference>
<evidence type="ECO:0000313" key="8">
    <source>
        <dbReference type="EMBL" id="JAP19651.1"/>
    </source>
</evidence>
<dbReference type="InterPro" id="IPR034964">
    <property type="entry name" value="LS"/>
</dbReference>
<dbReference type="GO" id="GO:0000906">
    <property type="term" value="F:6,7-dimethyl-8-ribityllumazine synthase activity"/>
    <property type="evidence" value="ECO:0007669"/>
    <property type="project" value="UniProtKB-EC"/>
</dbReference>
<evidence type="ECO:0000256" key="7">
    <source>
        <dbReference type="RuleBase" id="RU003795"/>
    </source>
</evidence>
<dbReference type="Pfam" id="PF00885">
    <property type="entry name" value="DMRL_synthase"/>
    <property type="match status" value="1"/>
</dbReference>
<dbReference type="AlphaFoldDB" id="A0A0V0HHM3"/>
<dbReference type="Gene3D" id="3.40.50.960">
    <property type="entry name" value="Lumazine/riboflavin synthase"/>
    <property type="match status" value="1"/>
</dbReference>
<evidence type="ECO:0000256" key="4">
    <source>
        <dbReference type="ARBA" id="ARBA00022679"/>
    </source>
</evidence>
<evidence type="ECO:0000256" key="6">
    <source>
        <dbReference type="ARBA" id="ARBA00063688"/>
    </source>
</evidence>
<dbReference type="HAMAP" id="MF_00178">
    <property type="entry name" value="Lumazine_synth"/>
    <property type="match status" value="1"/>
</dbReference>
<comment type="catalytic activity">
    <reaction evidence="5 7">
        <text>(2S)-2-hydroxy-3-oxobutyl phosphate + 5-amino-6-(D-ribitylamino)uracil = 6,7-dimethyl-8-(1-D-ribityl)lumazine + phosphate + 2 H2O + H(+)</text>
        <dbReference type="Rhea" id="RHEA:26152"/>
        <dbReference type="ChEBI" id="CHEBI:15377"/>
        <dbReference type="ChEBI" id="CHEBI:15378"/>
        <dbReference type="ChEBI" id="CHEBI:15934"/>
        <dbReference type="ChEBI" id="CHEBI:43474"/>
        <dbReference type="ChEBI" id="CHEBI:58201"/>
        <dbReference type="ChEBI" id="CHEBI:58830"/>
        <dbReference type="EC" id="2.5.1.78"/>
    </reaction>
</comment>
<reference evidence="8" key="1">
    <citation type="submission" date="2015-12" db="EMBL/GenBank/DDBJ databases">
        <title>Gene expression during late stages of embryo sac development: a critical building block for successful pollen-pistil interactions.</title>
        <authorList>
            <person name="Liu Y."/>
            <person name="Joly V."/>
            <person name="Sabar M."/>
            <person name="Matton D.P."/>
        </authorList>
    </citation>
    <scope>NUCLEOTIDE SEQUENCE</scope>
</reference>
<organism evidence="8">
    <name type="scientific">Solanum chacoense</name>
    <name type="common">Chaco potato</name>
    <dbReference type="NCBI Taxonomy" id="4108"/>
    <lineage>
        <taxon>Eukaryota</taxon>
        <taxon>Viridiplantae</taxon>
        <taxon>Streptophyta</taxon>
        <taxon>Embryophyta</taxon>
        <taxon>Tracheophyta</taxon>
        <taxon>Spermatophyta</taxon>
        <taxon>Magnoliopsida</taxon>
        <taxon>eudicotyledons</taxon>
        <taxon>Gunneridae</taxon>
        <taxon>Pentapetalae</taxon>
        <taxon>asterids</taxon>
        <taxon>lamiids</taxon>
        <taxon>Solanales</taxon>
        <taxon>Solanaceae</taxon>
        <taxon>Solanoideae</taxon>
        <taxon>Solaneae</taxon>
        <taxon>Solanum</taxon>
    </lineage>
</organism>